<evidence type="ECO:0000313" key="8">
    <source>
        <dbReference type="Proteomes" id="UP001205890"/>
    </source>
</evidence>
<evidence type="ECO:0000256" key="3">
    <source>
        <dbReference type="ARBA" id="ARBA00022741"/>
    </source>
</evidence>
<dbReference type="Pfam" id="PF12399">
    <property type="entry name" value="BCA_ABC_TP_C"/>
    <property type="match status" value="1"/>
</dbReference>
<name>A0ABT1LG07_9HYPH</name>
<feature type="domain" description="ABC transporter" evidence="6">
    <location>
        <begin position="14"/>
        <end position="271"/>
    </location>
</feature>
<dbReference type="GO" id="GO:0005524">
    <property type="term" value="F:ATP binding"/>
    <property type="evidence" value="ECO:0007669"/>
    <property type="project" value="UniProtKB-KW"/>
</dbReference>
<dbReference type="InterPro" id="IPR027417">
    <property type="entry name" value="P-loop_NTPase"/>
</dbReference>
<evidence type="ECO:0000313" key="7">
    <source>
        <dbReference type="EMBL" id="MCP8940435.1"/>
    </source>
</evidence>
<proteinExistence type="inferred from homology"/>
<organism evidence="7 8">
    <name type="scientific">Alsobacter ponti</name>
    <dbReference type="NCBI Taxonomy" id="2962936"/>
    <lineage>
        <taxon>Bacteria</taxon>
        <taxon>Pseudomonadati</taxon>
        <taxon>Pseudomonadota</taxon>
        <taxon>Alphaproteobacteria</taxon>
        <taxon>Hyphomicrobiales</taxon>
        <taxon>Alsobacteraceae</taxon>
        <taxon>Alsobacter</taxon>
    </lineage>
</organism>
<keyword evidence="8" id="KW-1185">Reference proteome</keyword>
<accession>A0ABT1LG07</accession>
<evidence type="ECO:0000256" key="2">
    <source>
        <dbReference type="ARBA" id="ARBA00022448"/>
    </source>
</evidence>
<evidence type="ECO:0000256" key="5">
    <source>
        <dbReference type="ARBA" id="ARBA00022970"/>
    </source>
</evidence>
<comment type="similarity">
    <text evidence="1">Belongs to the ABC transporter superfamily.</text>
</comment>
<keyword evidence="4 7" id="KW-0067">ATP-binding</keyword>
<evidence type="ECO:0000259" key="6">
    <source>
        <dbReference type="PROSITE" id="PS50893"/>
    </source>
</evidence>
<dbReference type="InterPro" id="IPR003439">
    <property type="entry name" value="ABC_transporter-like_ATP-bd"/>
</dbReference>
<keyword evidence="5" id="KW-0029">Amino-acid transport</keyword>
<dbReference type="PANTHER" id="PTHR45772:SF11">
    <property type="entry name" value="HIGH-AFFINITY BRANCHED-CHAIN AMINO ACID TRANSPORT ATP-BINDING PROTEIN LIVG"/>
    <property type="match status" value="1"/>
</dbReference>
<dbReference type="Gene3D" id="3.40.50.300">
    <property type="entry name" value="P-loop containing nucleotide triphosphate hydrolases"/>
    <property type="match status" value="1"/>
</dbReference>
<keyword evidence="3" id="KW-0547">Nucleotide-binding</keyword>
<dbReference type="SMART" id="SM00382">
    <property type="entry name" value="AAA"/>
    <property type="match status" value="1"/>
</dbReference>
<dbReference type="InterPro" id="IPR003593">
    <property type="entry name" value="AAA+_ATPase"/>
</dbReference>
<dbReference type="Proteomes" id="UP001205890">
    <property type="component" value="Unassembled WGS sequence"/>
</dbReference>
<dbReference type="InterPro" id="IPR051120">
    <property type="entry name" value="ABC_AA/LPS_Transport"/>
</dbReference>
<dbReference type="EMBL" id="JANCLU010000021">
    <property type="protein sequence ID" value="MCP8940435.1"/>
    <property type="molecule type" value="Genomic_DNA"/>
</dbReference>
<dbReference type="PANTHER" id="PTHR45772">
    <property type="entry name" value="CONSERVED COMPONENT OF ABC TRANSPORTER FOR NATURAL AMINO ACIDS-RELATED"/>
    <property type="match status" value="1"/>
</dbReference>
<keyword evidence="2" id="KW-0813">Transport</keyword>
<dbReference type="RefSeq" id="WP_254745165.1">
    <property type="nucleotide sequence ID" value="NZ_JANCLU010000021.1"/>
</dbReference>
<comment type="caution">
    <text evidence="7">The sequence shown here is derived from an EMBL/GenBank/DDBJ whole genome shotgun (WGS) entry which is preliminary data.</text>
</comment>
<protein>
    <submittedName>
        <fullName evidence="7">ABC transporter ATP-binding protein</fullName>
    </submittedName>
</protein>
<evidence type="ECO:0000256" key="4">
    <source>
        <dbReference type="ARBA" id="ARBA00022840"/>
    </source>
</evidence>
<dbReference type="PROSITE" id="PS50893">
    <property type="entry name" value="ABC_TRANSPORTER_2"/>
    <property type="match status" value="1"/>
</dbReference>
<dbReference type="InterPro" id="IPR032823">
    <property type="entry name" value="BCA_ABC_TP_C"/>
</dbReference>
<dbReference type="SUPFAM" id="SSF52540">
    <property type="entry name" value="P-loop containing nucleoside triphosphate hydrolases"/>
    <property type="match status" value="1"/>
</dbReference>
<reference evidence="7 8" key="1">
    <citation type="submission" date="2022-07" db="EMBL/GenBank/DDBJ databases">
        <authorList>
            <person name="Li W.-J."/>
            <person name="Deng Q.-Q."/>
        </authorList>
    </citation>
    <scope>NUCLEOTIDE SEQUENCE [LARGE SCALE GENOMIC DNA]</scope>
    <source>
        <strain evidence="7 8">SYSU M60028</strain>
    </source>
</reference>
<evidence type="ECO:0000256" key="1">
    <source>
        <dbReference type="ARBA" id="ARBA00005417"/>
    </source>
</evidence>
<gene>
    <name evidence="7" type="ORF">NK718_18065</name>
</gene>
<dbReference type="Pfam" id="PF00005">
    <property type="entry name" value="ABC_tran"/>
    <property type="match status" value="1"/>
</dbReference>
<sequence>MSASLQTRTAAPLLQVDHLTMRFGGLVAINDLSFEARAGDITALIGPNGAGKTTVFNCITGFYKPTEGMITLTHPDGSSYLLERLPDFRINWRAKVARTFQNIRLFQGMTVLENLLVAQHNPLMIASGMTFLGVLGTKGYRESSRKSIEKAEYWLEKTGLVERADDAAGDLPYGAQRRLEIARAMCTDPVLLCLDEPAAGLNPRESLELNTLLRSIRKDHGTAILLIEHDMSVVMEISDHVVVLDYGTKIADGTPEEVRNDPRVIAAYLGVEDEEVEEVEAEVEVVAEQVEAEHKA</sequence>
<dbReference type="CDD" id="cd03219">
    <property type="entry name" value="ABC_Mj1267_LivG_branched"/>
    <property type="match status" value="1"/>
</dbReference>